<reference evidence="1 2" key="1">
    <citation type="submission" date="2018-07" db="EMBL/GenBank/DDBJ databases">
        <title>Anaerosacharophilus polymeroproducens gen. nov. sp. nov., an anaerobic bacterium isolated from salt field.</title>
        <authorList>
            <person name="Kim W."/>
            <person name="Yang S.-H."/>
            <person name="Oh J."/>
            <person name="Lee J.-H."/>
            <person name="Kwon K.K."/>
        </authorList>
    </citation>
    <scope>NUCLEOTIDE SEQUENCE [LARGE SCALE GENOMIC DNA]</scope>
    <source>
        <strain evidence="1 2">MCWD5</strain>
    </source>
</reference>
<gene>
    <name evidence="1" type="ORF">DWV06_16895</name>
</gene>
<name>A0A371ARN5_9FIRM</name>
<accession>A0A371ARN5</accession>
<dbReference type="Pfam" id="PF04860">
    <property type="entry name" value="Phage_portal"/>
    <property type="match status" value="1"/>
</dbReference>
<proteinExistence type="predicted"/>
<sequence length="385" mass="43844">MGFMTFLEKWFPMKEIHGSCSIIVDIPAELYYKELALYTGISLLANAIAKCEIKTYVDHAPVKDRDYYCLNVSPNPNESSSQFWHKVIEKVIRGGEALVIETNGNLYCADSYCVKEERPIIGNSYQNISVGNFTFTKTWGANDVYLFRLDNTEIGGLLNGMSNEYNKLISAAAKSYKQSNGSKFKLHIEGAKAGDKEFNKEFEETIKKQLATFMENEYSIYPEFEGYELTSFKESNPKNADDLIKLRKDMFEIVGQALKIPQTLMSGNITNMNEITKVFLTFAVDPLADMIAEVLNKRAGFENWVKGSFYKMDTGKINHRDIFEIAQSIDKLIACGSMCIDELREELGYEALNTPFSRQHFMTKNYEKIEQLLKQMVEGGEMGNE</sequence>
<dbReference type="InterPro" id="IPR006944">
    <property type="entry name" value="Phage/GTA_portal"/>
</dbReference>
<comment type="caution">
    <text evidence="1">The sequence shown here is derived from an EMBL/GenBank/DDBJ whole genome shotgun (WGS) entry which is preliminary data.</text>
</comment>
<dbReference type="OrthoDB" id="395750at2"/>
<organism evidence="1 2">
    <name type="scientific">Anaerosacchariphilus polymeriproducens</name>
    <dbReference type="NCBI Taxonomy" id="1812858"/>
    <lineage>
        <taxon>Bacteria</taxon>
        <taxon>Bacillati</taxon>
        <taxon>Bacillota</taxon>
        <taxon>Clostridia</taxon>
        <taxon>Lachnospirales</taxon>
        <taxon>Lachnospiraceae</taxon>
        <taxon>Anaerosacchariphilus</taxon>
    </lineage>
</organism>
<dbReference type="AlphaFoldDB" id="A0A371ARN5"/>
<dbReference type="Proteomes" id="UP000255036">
    <property type="component" value="Unassembled WGS sequence"/>
</dbReference>
<keyword evidence="2" id="KW-1185">Reference proteome</keyword>
<evidence type="ECO:0000313" key="2">
    <source>
        <dbReference type="Proteomes" id="UP000255036"/>
    </source>
</evidence>
<dbReference type="NCBIfam" id="TIGR01537">
    <property type="entry name" value="portal_HK97"/>
    <property type="match status" value="1"/>
</dbReference>
<dbReference type="InterPro" id="IPR006427">
    <property type="entry name" value="Portal_HK97"/>
</dbReference>
<evidence type="ECO:0000313" key="1">
    <source>
        <dbReference type="EMBL" id="RDU22202.1"/>
    </source>
</evidence>
<protein>
    <submittedName>
        <fullName evidence="1">Phage portal protein</fullName>
    </submittedName>
</protein>
<dbReference type="EMBL" id="QRCT01000050">
    <property type="protein sequence ID" value="RDU22202.1"/>
    <property type="molecule type" value="Genomic_DNA"/>
</dbReference>